<evidence type="ECO:0000313" key="2">
    <source>
        <dbReference type="EMBL" id="MBM7127364.1"/>
    </source>
</evidence>
<feature type="domain" description="Calcineurin-like phosphoesterase" evidence="1">
    <location>
        <begin position="366"/>
        <end position="580"/>
    </location>
</feature>
<evidence type="ECO:0000259" key="1">
    <source>
        <dbReference type="Pfam" id="PF00149"/>
    </source>
</evidence>
<dbReference type="SUPFAM" id="SSF56300">
    <property type="entry name" value="Metallo-dependent phosphatases"/>
    <property type="match status" value="1"/>
</dbReference>
<dbReference type="PANTHER" id="PTHR43143">
    <property type="entry name" value="METALLOPHOSPHOESTERASE, CALCINEURIN SUPERFAMILY"/>
    <property type="match status" value="1"/>
</dbReference>
<dbReference type="Proteomes" id="UP001430149">
    <property type="component" value="Unassembled WGS sequence"/>
</dbReference>
<dbReference type="RefSeq" id="WP_204683899.1">
    <property type="nucleotide sequence ID" value="NZ_BSNR01000014.1"/>
</dbReference>
<dbReference type="Gene3D" id="3.60.21.10">
    <property type="match status" value="1"/>
</dbReference>
<dbReference type="Pfam" id="PF00149">
    <property type="entry name" value="Metallophos"/>
    <property type="match status" value="1"/>
</dbReference>
<accession>A0ABS2K890</accession>
<dbReference type="InterPro" id="IPR051918">
    <property type="entry name" value="STPP_CPPED1"/>
</dbReference>
<keyword evidence="3" id="KW-1185">Reference proteome</keyword>
<dbReference type="Pfam" id="PF10042">
    <property type="entry name" value="DUF2278"/>
    <property type="match status" value="1"/>
</dbReference>
<proteinExistence type="predicted"/>
<protein>
    <submittedName>
        <fullName evidence="2">DUF2278 family protein</fullName>
    </submittedName>
</protein>
<dbReference type="InterPro" id="IPR004843">
    <property type="entry name" value="Calcineurin-like_PHP"/>
</dbReference>
<organism evidence="2 3">
    <name type="scientific">Dyella flava</name>
    <dbReference type="NCBI Taxonomy" id="1920170"/>
    <lineage>
        <taxon>Bacteria</taxon>
        <taxon>Pseudomonadati</taxon>
        <taxon>Pseudomonadota</taxon>
        <taxon>Gammaproteobacteria</taxon>
        <taxon>Lysobacterales</taxon>
        <taxon>Rhodanobacteraceae</taxon>
        <taxon>Dyella</taxon>
    </lineage>
</organism>
<name>A0ABS2K890_9GAMM</name>
<reference evidence="2" key="1">
    <citation type="submission" date="2020-10" db="EMBL/GenBank/DDBJ databases">
        <title>Phylogeny of dyella-like bacteria.</title>
        <authorList>
            <person name="Fu J."/>
        </authorList>
    </citation>
    <scope>NUCLEOTIDE SEQUENCE</scope>
    <source>
        <strain evidence="2">DHOC52</strain>
    </source>
</reference>
<dbReference type="EMBL" id="JADIKE010000039">
    <property type="protein sequence ID" value="MBM7127364.1"/>
    <property type="molecule type" value="Genomic_DNA"/>
</dbReference>
<dbReference type="InterPro" id="IPR019268">
    <property type="entry name" value="DUF2278"/>
</dbReference>
<dbReference type="InterPro" id="IPR029052">
    <property type="entry name" value="Metallo-depent_PP-like"/>
</dbReference>
<evidence type="ECO:0000313" key="3">
    <source>
        <dbReference type="Proteomes" id="UP001430149"/>
    </source>
</evidence>
<dbReference type="PANTHER" id="PTHR43143:SF1">
    <property type="entry name" value="SERINE_THREONINE-PROTEIN PHOSPHATASE CPPED1"/>
    <property type="match status" value="1"/>
</dbReference>
<sequence length="686" mass="75346">MALHGYGLLIGTITGFRKPRGNESHWLLMVQPNNPHHPPYRVSLNVPSVQPDDHSEIEYQIIDFPANDPFIRKLINLGARKGVKGTQNFLLAEESQDIPRLDYTDGRIFDPLAFPSEASGHPKVGKAWRKQSLAKLQRCAEKAAHSNALVAVFGTGYPMNHQTGEYPSTGFTGVDNVHMNQGAFNRTNGTLHYQENGTAQDGGFIILSPSGAQGIFIKFRSQTVHTDEHGHPRITGIEDIDRVTPQICKAIMPRIPRTRSEPSAIEARSAGAAAVAALSKTAQPSSTPNKQGYVFADFDTDDATGKFITDDDSATYNTPFVQKQSKGQTRGPVPNPRTNPIMDLTSVTGSNPPGYTQGESGESIAFDIIGDSGAVNPSNYDRYEQKVSDLLADDAKAPQPAFMFHVGDVVYYYGERAYYYGQFYDPFRAYPAPIFAIPGNHDGITYEASQVSLADFQSAFCTTTPGRWPGAGGILRSTMTQPGVYFTLDAPLVSIIGLYSNCGESFGWLDAQQLKFLYNELVRLKQARQQSFRAVILAIHHFPRWFPGQSKKDPTSTAIDATFAKAGFWPDAVICGHAHLYQRVVRQNVGQKKRQDIPYIVSGAGGYAINPAEEVDKKYMQKIGVQKGKSNKLGCVIFEPGYVRATVTKPATGNPTLKFEYRSVKPQSSQPDDTCTVDLTARKIIS</sequence>
<gene>
    <name evidence="2" type="ORF">ISP19_18470</name>
</gene>
<comment type="caution">
    <text evidence="2">The sequence shown here is derived from an EMBL/GenBank/DDBJ whole genome shotgun (WGS) entry which is preliminary data.</text>
</comment>